<evidence type="ECO:0000313" key="2">
    <source>
        <dbReference type="Proteomes" id="UP000319716"/>
    </source>
</evidence>
<dbReference type="Proteomes" id="UP000319716">
    <property type="component" value="Unassembled WGS sequence"/>
</dbReference>
<proteinExistence type="predicted"/>
<evidence type="ECO:0008006" key="3">
    <source>
        <dbReference type="Google" id="ProtNLM"/>
    </source>
</evidence>
<gene>
    <name evidence="1" type="ORF">NBRC111894_837</name>
</gene>
<dbReference type="InterPro" id="IPR029068">
    <property type="entry name" value="Glyas_Bleomycin-R_OHBP_Dase"/>
</dbReference>
<dbReference type="SUPFAM" id="SSF54593">
    <property type="entry name" value="Glyoxalase/Bleomycin resistance protein/Dihydroxybiphenyl dioxygenase"/>
    <property type="match status" value="1"/>
</dbReference>
<dbReference type="AlphaFoldDB" id="A0A4Y1Z8D3"/>
<sequence length="93" mass="10428">MPLQANEQTMIKRVSLKVNNLVKMIEFYSKTIGLRLIKQSQTQALFSAQGSDQAILQLKKINDGTSSLAKPVSIISLFCCLREKISVRYCCGF</sequence>
<name>A0A4Y1Z8D3_9BACL</name>
<protein>
    <recommendedName>
        <fullName evidence="3">Glyoxalase/fosfomycin resistance/dioxygenase domain-containing protein</fullName>
    </recommendedName>
</protein>
<comment type="caution">
    <text evidence="1">The sequence shown here is derived from an EMBL/GenBank/DDBJ whole genome shotgun (WGS) entry which is preliminary data.</text>
</comment>
<evidence type="ECO:0000313" key="1">
    <source>
        <dbReference type="EMBL" id="GAY75283.1"/>
    </source>
</evidence>
<dbReference type="EMBL" id="BEXB01000004">
    <property type="protein sequence ID" value="GAY75283.1"/>
    <property type="molecule type" value="Genomic_DNA"/>
</dbReference>
<reference evidence="1 2" key="1">
    <citation type="submission" date="2017-11" db="EMBL/GenBank/DDBJ databases">
        <title>Draft Genome Sequence of Sporolactobacillus inulinus NBRC 111894 Isolated from Koso, a Japanese Sugar-Vegetable Fermented Beverage.</title>
        <authorList>
            <person name="Chiou T.Y."/>
            <person name="Oshima K."/>
            <person name="Suda W."/>
            <person name="Hattori M."/>
            <person name="Takahashi T."/>
        </authorList>
    </citation>
    <scope>NUCLEOTIDE SEQUENCE [LARGE SCALE GENOMIC DNA]</scope>
    <source>
        <strain evidence="1 2">NBRC111894</strain>
    </source>
</reference>
<accession>A0A4Y1Z8D3</accession>
<dbReference type="Gene3D" id="3.10.180.10">
    <property type="entry name" value="2,3-Dihydroxybiphenyl 1,2-Dioxygenase, domain 1"/>
    <property type="match status" value="1"/>
</dbReference>
<organism evidence="1 2">
    <name type="scientific">Sporolactobacillus inulinus</name>
    <dbReference type="NCBI Taxonomy" id="2078"/>
    <lineage>
        <taxon>Bacteria</taxon>
        <taxon>Bacillati</taxon>
        <taxon>Bacillota</taxon>
        <taxon>Bacilli</taxon>
        <taxon>Bacillales</taxon>
        <taxon>Sporolactobacillaceae</taxon>
        <taxon>Sporolactobacillus</taxon>
    </lineage>
</organism>